<feature type="region of interest" description="Disordered" evidence="1">
    <location>
        <begin position="145"/>
        <end position="164"/>
    </location>
</feature>
<proteinExistence type="predicted"/>
<dbReference type="Proteomes" id="UP000192927">
    <property type="component" value="Unassembled WGS sequence"/>
</dbReference>
<evidence type="ECO:0000313" key="3">
    <source>
        <dbReference type="Proteomes" id="UP000192927"/>
    </source>
</evidence>
<keyword evidence="3" id="KW-1185">Reference proteome</keyword>
<sequence length="164" mass="19305">MVTSRAEVKELMGIDDSQWESARQLQDLLQALHQQREKNITAKRGDYQHAAHKMFFWTFYASWGACYDPKRKCIWCLGWKGPTEPEDPTLDVQANYHITQSGPYLKVYTDPKGLPSKCVAKYNMLEPRHRQAFLDVRRWVTKRYPPSQQAAPPKHRDLRRVQNM</sequence>
<protein>
    <submittedName>
        <fullName evidence="2">Uncharacterized protein</fullName>
    </submittedName>
</protein>
<evidence type="ECO:0000256" key="1">
    <source>
        <dbReference type="SAM" id="MobiDB-lite"/>
    </source>
</evidence>
<reference evidence="3" key="1">
    <citation type="submission" date="2017-03" db="EMBL/GenBank/DDBJ databases">
        <authorList>
            <person name="Sharma R."/>
            <person name="Thines M."/>
        </authorList>
    </citation>
    <scope>NUCLEOTIDE SEQUENCE [LARGE SCALE GENOMIC DNA]</scope>
</reference>
<dbReference type="AlphaFoldDB" id="A0A1W5D542"/>
<name>A0A1W5D542_9LECA</name>
<organism evidence="2 3">
    <name type="scientific">Lasallia pustulata</name>
    <dbReference type="NCBI Taxonomy" id="136370"/>
    <lineage>
        <taxon>Eukaryota</taxon>
        <taxon>Fungi</taxon>
        <taxon>Dikarya</taxon>
        <taxon>Ascomycota</taxon>
        <taxon>Pezizomycotina</taxon>
        <taxon>Lecanoromycetes</taxon>
        <taxon>OSLEUM clade</taxon>
        <taxon>Umbilicariomycetidae</taxon>
        <taxon>Umbilicariales</taxon>
        <taxon>Umbilicariaceae</taxon>
        <taxon>Lasallia</taxon>
    </lineage>
</organism>
<accession>A0A1W5D542</accession>
<evidence type="ECO:0000313" key="2">
    <source>
        <dbReference type="EMBL" id="SLM38268.1"/>
    </source>
</evidence>
<dbReference type="EMBL" id="FWEW01002346">
    <property type="protein sequence ID" value="SLM38268.1"/>
    <property type="molecule type" value="Genomic_DNA"/>
</dbReference>